<evidence type="ECO:0000256" key="8">
    <source>
        <dbReference type="ARBA" id="ARBA00023163"/>
    </source>
</evidence>
<evidence type="ECO:0000256" key="7">
    <source>
        <dbReference type="ARBA" id="ARBA00023125"/>
    </source>
</evidence>
<keyword evidence="3" id="KW-0678">Repressor</keyword>
<evidence type="ECO:0000256" key="2">
    <source>
        <dbReference type="ARBA" id="ARBA00021162"/>
    </source>
</evidence>
<feature type="compositionally biased region" description="Basic residues" evidence="10">
    <location>
        <begin position="675"/>
        <end position="684"/>
    </location>
</feature>
<reference evidence="13" key="1">
    <citation type="submission" date="2016-04" db="UniProtKB">
        <authorList>
            <consortium name="WormBaseParasite"/>
        </authorList>
    </citation>
    <scope>IDENTIFICATION</scope>
</reference>
<evidence type="ECO:0000256" key="1">
    <source>
        <dbReference type="ARBA" id="ARBA00004123"/>
    </source>
</evidence>
<feature type="compositionally biased region" description="Basic and acidic residues" evidence="10">
    <location>
        <begin position="935"/>
        <end position="950"/>
    </location>
</feature>
<dbReference type="Proteomes" id="UP000282613">
    <property type="component" value="Unassembled WGS sequence"/>
</dbReference>
<feature type="compositionally biased region" description="Polar residues" evidence="10">
    <location>
        <begin position="685"/>
        <end position="694"/>
    </location>
</feature>
<name>A0A0R3W9F2_TAEAS</name>
<evidence type="ECO:0000256" key="6">
    <source>
        <dbReference type="ARBA" id="ARBA00023015"/>
    </source>
</evidence>
<dbReference type="PANTHER" id="PTHR12693:SF3">
    <property type="entry name" value="MENIN"/>
    <property type="match status" value="1"/>
</dbReference>
<evidence type="ECO:0000256" key="3">
    <source>
        <dbReference type="ARBA" id="ARBA00022491"/>
    </source>
</evidence>
<dbReference type="GO" id="GO:0000785">
    <property type="term" value="C:chromatin"/>
    <property type="evidence" value="ECO:0007669"/>
    <property type="project" value="TreeGrafter"/>
</dbReference>
<dbReference type="GO" id="GO:0003682">
    <property type="term" value="F:chromatin binding"/>
    <property type="evidence" value="ECO:0007669"/>
    <property type="project" value="TreeGrafter"/>
</dbReference>
<dbReference type="EMBL" id="UYRS01018571">
    <property type="protein sequence ID" value="VDK37828.1"/>
    <property type="molecule type" value="Genomic_DNA"/>
</dbReference>
<feature type="region of interest" description="Disordered" evidence="10">
    <location>
        <begin position="79"/>
        <end position="138"/>
    </location>
</feature>
<keyword evidence="4" id="KW-0597">Phosphoprotein</keyword>
<proteinExistence type="predicted"/>
<dbReference type="AlphaFoldDB" id="A0A0R3W9F2"/>
<evidence type="ECO:0000313" key="11">
    <source>
        <dbReference type="EMBL" id="VDK37828.1"/>
    </source>
</evidence>
<dbReference type="OrthoDB" id="5962932at2759"/>
<keyword evidence="12" id="KW-1185">Reference proteome</keyword>
<feature type="region of interest" description="Disordered" evidence="10">
    <location>
        <begin position="389"/>
        <end position="410"/>
    </location>
</feature>
<dbReference type="GO" id="GO:0006325">
    <property type="term" value="P:chromatin organization"/>
    <property type="evidence" value="ECO:0007669"/>
    <property type="project" value="UniProtKB-KW"/>
</dbReference>
<evidence type="ECO:0000256" key="10">
    <source>
        <dbReference type="SAM" id="MobiDB-lite"/>
    </source>
</evidence>
<feature type="region of interest" description="Disordered" evidence="10">
    <location>
        <begin position="1149"/>
        <end position="1180"/>
    </location>
</feature>
<dbReference type="STRING" id="60517.A0A0R3W9F2"/>
<dbReference type="GO" id="GO:0000403">
    <property type="term" value="F:Y-form DNA binding"/>
    <property type="evidence" value="ECO:0007669"/>
    <property type="project" value="TreeGrafter"/>
</dbReference>
<protein>
    <recommendedName>
        <fullName evidence="2">Menin</fullName>
    </recommendedName>
</protein>
<evidence type="ECO:0000256" key="4">
    <source>
        <dbReference type="ARBA" id="ARBA00022553"/>
    </source>
</evidence>
<keyword evidence="8" id="KW-0804">Transcription</keyword>
<dbReference type="GO" id="GO:0035097">
    <property type="term" value="C:histone methyltransferase complex"/>
    <property type="evidence" value="ECO:0007669"/>
    <property type="project" value="TreeGrafter"/>
</dbReference>
<evidence type="ECO:0000256" key="5">
    <source>
        <dbReference type="ARBA" id="ARBA00022853"/>
    </source>
</evidence>
<evidence type="ECO:0000313" key="12">
    <source>
        <dbReference type="Proteomes" id="UP000282613"/>
    </source>
</evidence>
<organism evidence="13">
    <name type="scientific">Taenia asiatica</name>
    <name type="common">Asian tapeworm</name>
    <dbReference type="NCBI Taxonomy" id="60517"/>
    <lineage>
        <taxon>Eukaryota</taxon>
        <taxon>Metazoa</taxon>
        <taxon>Spiralia</taxon>
        <taxon>Lophotrochozoa</taxon>
        <taxon>Platyhelminthes</taxon>
        <taxon>Cestoda</taxon>
        <taxon>Eucestoda</taxon>
        <taxon>Cyclophyllidea</taxon>
        <taxon>Taeniidae</taxon>
        <taxon>Taenia</taxon>
    </lineage>
</organism>
<evidence type="ECO:0000313" key="13">
    <source>
        <dbReference type="WBParaSite" id="TASK_0000707401-mRNA-1"/>
    </source>
</evidence>
<keyword evidence="9" id="KW-0539">Nucleus</keyword>
<dbReference type="GO" id="GO:0000976">
    <property type="term" value="F:transcription cis-regulatory region binding"/>
    <property type="evidence" value="ECO:0007669"/>
    <property type="project" value="TreeGrafter"/>
</dbReference>
<feature type="region of interest" description="Disordered" evidence="10">
    <location>
        <begin position="922"/>
        <end position="953"/>
    </location>
</feature>
<dbReference type="GO" id="GO:0006357">
    <property type="term" value="P:regulation of transcription by RNA polymerase II"/>
    <property type="evidence" value="ECO:0007669"/>
    <property type="project" value="TreeGrafter"/>
</dbReference>
<comment type="subcellular location">
    <subcellularLocation>
        <location evidence="1">Nucleus</location>
    </subcellularLocation>
</comment>
<evidence type="ECO:0000256" key="9">
    <source>
        <dbReference type="ARBA" id="ARBA00023242"/>
    </source>
</evidence>
<reference evidence="11 12" key="2">
    <citation type="submission" date="2018-11" db="EMBL/GenBank/DDBJ databases">
        <authorList>
            <consortium name="Pathogen Informatics"/>
        </authorList>
    </citation>
    <scope>NUCLEOTIDE SEQUENCE [LARGE SCALE GENOMIC DNA]</scope>
</reference>
<dbReference type="GO" id="GO:0008285">
    <property type="term" value="P:negative regulation of cell population proliferation"/>
    <property type="evidence" value="ECO:0007669"/>
    <property type="project" value="TreeGrafter"/>
</dbReference>
<dbReference type="WBParaSite" id="TASK_0000707401-mRNA-1">
    <property type="protein sequence ID" value="TASK_0000707401-mRNA-1"/>
    <property type="gene ID" value="TASK_0000707401"/>
</dbReference>
<feature type="region of interest" description="Disordered" evidence="10">
    <location>
        <begin position="675"/>
        <end position="735"/>
    </location>
</feature>
<keyword evidence="5" id="KW-0156">Chromatin regulator</keyword>
<dbReference type="InterPro" id="IPR007747">
    <property type="entry name" value="Menin"/>
</dbReference>
<feature type="region of interest" description="Disordered" evidence="10">
    <location>
        <begin position="886"/>
        <end position="910"/>
    </location>
</feature>
<keyword evidence="6" id="KW-0805">Transcription regulation</keyword>
<sequence>MTLRSATSTSIRVWRRFFPLVSVGSLVDLFEEMLQTSHLSDSASTCSSAATTPAVCPEPNLAFLSIILGYIESHIATTGESTTPASVPTRKRPLTGTQSNCGAKRLTVRPSPAATTPVIASSPCEASSPEVPPSLTGEEIPVATTPSLVPSDSTPSPMSATASSMGVAVETVKPEFPILRYEEAEQLYQRFYTMIVHDSKLSLMARVLPGQVSSTRRLVKAVCDVLCAHMVSPARQREHFAHAQSIYSLLEYGQLDSFGLAYATVAACQLLGYTDVHLALSEDHAWVEFGPPERRETADVSVIPALEPAEVISPVKTTTTVSASTLYPPPVRLGHLLHSWLYLNGCPVVCNPLVLSVAAAVTAIQPCGLSKSVRPIDQIAAASVPPLTSKRPRRKLTSGTLSTSSDGHPVRSVETISPELVRLKQTLLWMVYRAGMLNQYPLGLTNLADIEEGYPSTGIRLEEVACDLQIYSGVPATDYILPEIVEVYGDYRDVGFSPKPPRQPDIPLELLRRAVEIDRVFFRNQHVYPYIYLANYLRRREDVHGALRCWAEAARVIGQYNHSSEDAEIYREFLDIATRVIPEIFRLCAIELRAGVSTKPNLLDSSLCLAYLLAFYDHLCLWEEGSAVPVLHVGWVDKLAASLARFSVHARTQLHLEATRATGDEENSRMLTVTTKKKHLHPHTRQSSAGSGSVVTRPITAREREPSPLPVSMTEAETEVVSAPMEDSKTPTMDSVNEVTKAEPLRVILPPPSASMSFQSCSTTGSSVLSVFINTSLPSGGENSAIVSIPEVAKGPPQREVIKSLPKPDLILPGIIDGLEGGEDELLDVYSLVVDCCTGPKEKLISTLAKASQFRLLNPAFLMGDLTAPPFADPEELADFLMEREPSKTKASTFQKDRKEPKFPPKPRSLTTTIVAEIPDAHQTQEQQPQCHTQDGQDLRGKEQKLDPSRPQDAVTAAAKEEIEVEEVEEDVGVGIAISSQHRASSPESSACPSLPSIPSTPPVFPPPVTPEPITAVDAEGAATAVVGMETVESDVAGAPKPPTPAASEVEDKEEEEVKTARVPATEGETLTQVSFTTPTTSTTAIINFAKEKEMNGSMEGTKPPGVYLRLYSTKMCQIARLLNAPGCLKSSAIKLTLTAQSEIDFGRRRRASANAPPRWKAIPAAASSDRAENSALTSE</sequence>
<dbReference type="GO" id="GO:0045786">
    <property type="term" value="P:negative regulation of cell cycle"/>
    <property type="evidence" value="ECO:0007669"/>
    <property type="project" value="TreeGrafter"/>
</dbReference>
<accession>A0A0R3W9F2</accession>
<gene>
    <name evidence="11" type="ORF">TASK_LOCUS7075</name>
</gene>
<feature type="compositionally biased region" description="Low complexity" evidence="10">
    <location>
        <begin position="922"/>
        <end position="934"/>
    </location>
</feature>
<dbReference type="PANTHER" id="PTHR12693">
    <property type="entry name" value="MENIN"/>
    <property type="match status" value="1"/>
</dbReference>
<dbReference type="Pfam" id="PF05053">
    <property type="entry name" value="Menin"/>
    <property type="match status" value="3"/>
</dbReference>
<feature type="region of interest" description="Disordered" evidence="10">
    <location>
        <begin position="1034"/>
        <end position="1068"/>
    </location>
</feature>
<keyword evidence="7" id="KW-0238">DNA-binding</keyword>